<reference evidence="1 2" key="1">
    <citation type="journal article" date="2010" name="Arch. Virol.">
        <title>Low-temperature T4-like coliphages vB_EcoM-VR5, vB_EcoM-VR7 and vB_EcoM-VR20.</title>
        <authorList>
            <person name="Kaliniene L."/>
            <person name="Klausa V."/>
            <person name="Truncaite L."/>
        </authorList>
    </citation>
    <scope>NUCLEOTIDE SEQUENCE [LARGE SCALE GENOMIC DNA]</scope>
    <source>
        <strain evidence="1">VR7</strain>
    </source>
</reference>
<dbReference type="KEGG" id="vg:10021520"/>
<dbReference type="RefSeq" id="YP_004063682.1">
    <property type="nucleotide sequence ID" value="NC_014792.1"/>
</dbReference>
<evidence type="ECO:0000313" key="2">
    <source>
        <dbReference type="Proteomes" id="UP000007430"/>
    </source>
</evidence>
<dbReference type="SUPFAM" id="SSF55874">
    <property type="entry name" value="ATPase domain of HSP90 chaperone/DNA topoisomerase II/histidine kinase"/>
    <property type="match status" value="1"/>
</dbReference>
<name>E5FIB5_9CAUD</name>
<organism evidence="1 2">
    <name type="scientific">Escherichia phage vB_EcoM_VR7</name>
    <dbReference type="NCBI Taxonomy" id="700939"/>
    <lineage>
        <taxon>Viruses</taxon>
        <taxon>Duplodnaviria</taxon>
        <taxon>Heunggongvirae</taxon>
        <taxon>Uroviricota</taxon>
        <taxon>Caudoviricetes</taxon>
        <taxon>Pantevenvirales</taxon>
        <taxon>Straboviridae</taxon>
        <taxon>Tevenvirinae</taxon>
        <taxon>Gaprivervirus</taxon>
        <taxon>Gaprivervirus vr7</taxon>
    </lineage>
</organism>
<dbReference type="EMBL" id="HM563683">
    <property type="protein sequence ID" value="ADR32376.1"/>
    <property type="molecule type" value="Genomic_DNA"/>
</dbReference>
<keyword evidence="2" id="KW-1185">Reference proteome</keyword>
<dbReference type="InterPro" id="IPR036890">
    <property type="entry name" value="HATPase_C_sf"/>
</dbReference>
<dbReference type="Proteomes" id="UP000007430">
    <property type="component" value="Segment"/>
</dbReference>
<sequence>MILETEKETILGNGAKASAFTIQASPKVFKILTSDLYTNKVRAVVRELITNMIDAHMLNGCQDKFIVQAPGELDPRFVCRDFGPGMSDFQIRGDENTPGLYNSFFASSKAESNDFIGGFGLGSKSPFSYTETFSLISYHDGQVNGYVAYMDGDGPQIKPTFSEPMKPGDRTGIEVVVPVDSNDFGKFRHEIAYIMRPFAGLADVQGANEINYFPEFDDYYAPKRIDYSSPERYGLYAIYGGIVYPIDGGYTKKTWMTAKNDVVFIKFPMGSLDIAPSREALSLDKRTVANIVERIEALDKKVMEDDCKKWQESECLRHTYRELQSLSYEARNFLKATNADTKFTKSQLTFNQMYEMFELDKDLINAGVVYDIYRDTRLKRLRNSSSNSNTASLTSMFGIQNDTLNIVIDDAKGRIAMIRGISSMLYDTGAKAKKLKASGKVPTVQGSSLLFVDPTSEIQTRLMVSTSGTFLKAIQFNIYRTSELTALVKDWIPVCLTRKRRVKSKTPSVIRWTKTNGRWQSVEEFTCAADAEEIDGYAVFINRNSISPLNQEYGVTNFGTQTLCKLANLLEINEFCVIRPQLQKKVTKLAQCDCLIEAAVNRYVELIDLVDADQYIAASSRSRYYIPILSEYAELNFMFKYFYAKDIQKDVTTDYAELMQFNKFFSYNAYNSGTVDRTMQETLVLCNKIYDDLTKNASVTSDKMVFEFEKNHPIVSHFLYNRNAMSTEQVQNVAQIMKAVEAANKE</sequence>
<gene>
    <name evidence="1" type="primary">rIIA</name>
    <name evidence="1" type="ORF">VR7_gp001</name>
</gene>
<proteinExistence type="predicted"/>
<evidence type="ECO:0000313" key="1">
    <source>
        <dbReference type="EMBL" id="ADR32376.1"/>
    </source>
</evidence>
<protein>
    <submittedName>
        <fullName evidence="1">RIIA protector from prophage-induced early lysis</fullName>
    </submittedName>
</protein>
<accession>E5FIB5</accession>
<dbReference type="Gene3D" id="3.30.565.10">
    <property type="entry name" value="Histidine kinase-like ATPase, C-terminal domain"/>
    <property type="match status" value="1"/>
</dbReference>
<dbReference type="GeneID" id="10021520"/>